<gene>
    <name evidence="2" type="ORF">DPMN_079381</name>
</gene>
<keyword evidence="1" id="KW-0812">Transmembrane</keyword>
<name>A0A9D4BIB6_DREPO</name>
<evidence type="ECO:0000313" key="3">
    <source>
        <dbReference type="Proteomes" id="UP000828390"/>
    </source>
</evidence>
<proteinExistence type="predicted"/>
<reference evidence="2" key="1">
    <citation type="journal article" date="2019" name="bioRxiv">
        <title>The Genome of the Zebra Mussel, Dreissena polymorpha: A Resource for Invasive Species Research.</title>
        <authorList>
            <person name="McCartney M.A."/>
            <person name="Auch B."/>
            <person name="Kono T."/>
            <person name="Mallez S."/>
            <person name="Zhang Y."/>
            <person name="Obille A."/>
            <person name="Becker A."/>
            <person name="Abrahante J.E."/>
            <person name="Garbe J."/>
            <person name="Badalamenti J.P."/>
            <person name="Herman A."/>
            <person name="Mangelson H."/>
            <person name="Liachko I."/>
            <person name="Sullivan S."/>
            <person name="Sone E.D."/>
            <person name="Koren S."/>
            <person name="Silverstein K.A.T."/>
            <person name="Beckman K.B."/>
            <person name="Gohl D.M."/>
        </authorList>
    </citation>
    <scope>NUCLEOTIDE SEQUENCE</scope>
    <source>
        <strain evidence="2">Duluth1</strain>
        <tissue evidence="2">Whole animal</tissue>
    </source>
</reference>
<protein>
    <submittedName>
        <fullName evidence="2">Uncharacterized protein</fullName>
    </submittedName>
</protein>
<keyword evidence="3" id="KW-1185">Reference proteome</keyword>
<dbReference type="AlphaFoldDB" id="A0A9D4BIB6"/>
<keyword evidence="1" id="KW-0472">Membrane</keyword>
<evidence type="ECO:0000256" key="1">
    <source>
        <dbReference type="SAM" id="Phobius"/>
    </source>
</evidence>
<organism evidence="2 3">
    <name type="scientific">Dreissena polymorpha</name>
    <name type="common">Zebra mussel</name>
    <name type="synonym">Mytilus polymorpha</name>
    <dbReference type="NCBI Taxonomy" id="45954"/>
    <lineage>
        <taxon>Eukaryota</taxon>
        <taxon>Metazoa</taxon>
        <taxon>Spiralia</taxon>
        <taxon>Lophotrochozoa</taxon>
        <taxon>Mollusca</taxon>
        <taxon>Bivalvia</taxon>
        <taxon>Autobranchia</taxon>
        <taxon>Heteroconchia</taxon>
        <taxon>Euheterodonta</taxon>
        <taxon>Imparidentia</taxon>
        <taxon>Neoheterodontei</taxon>
        <taxon>Myida</taxon>
        <taxon>Dreissenoidea</taxon>
        <taxon>Dreissenidae</taxon>
        <taxon>Dreissena</taxon>
    </lineage>
</organism>
<keyword evidence="1" id="KW-1133">Transmembrane helix</keyword>
<reference evidence="2" key="2">
    <citation type="submission" date="2020-11" db="EMBL/GenBank/DDBJ databases">
        <authorList>
            <person name="McCartney M.A."/>
            <person name="Auch B."/>
            <person name="Kono T."/>
            <person name="Mallez S."/>
            <person name="Becker A."/>
            <person name="Gohl D.M."/>
            <person name="Silverstein K.A.T."/>
            <person name="Koren S."/>
            <person name="Bechman K.B."/>
            <person name="Herman A."/>
            <person name="Abrahante J.E."/>
            <person name="Garbe J."/>
        </authorList>
    </citation>
    <scope>NUCLEOTIDE SEQUENCE</scope>
    <source>
        <strain evidence="2">Duluth1</strain>
        <tissue evidence="2">Whole animal</tissue>
    </source>
</reference>
<accession>A0A9D4BIB6</accession>
<feature type="transmembrane region" description="Helical" evidence="1">
    <location>
        <begin position="67"/>
        <end position="86"/>
    </location>
</feature>
<comment type="caution">
    <text evidence="2">The sequence shown here is derived from an EMBL/GenBank/DDBJ whole genome shotgun (WGS) entry which is preliminary data.</text>
</comment>
<evidence type="ECO:0000313" key="2">
    <source>
        <dbReference type="EMBL" id="KAH3704325.1"/>
    </source>
</evidence>
<dbReference type="Proteomes" id="UP000828390">
    <property type="component" value="Unassembled WGS sequence"/>
</dbReference>
<feature type="transmembrane region" description="Helical" evidence="1">
    <location>
        <begin position="41"/>
        <end position="61"/>
    </location>
</feature>
<dbReference type="EMBL" id="JAIWYP010000015">
    <property type="protein sequence ID" value="KAH3704325.1"/>
    <property type="molecule type" value="Genomic_DNA"/>
</dbReference>
<feature type="transmembrane region" description="Helical" evidence="1">
    <location>
        <begin position="12"/>
        <end position="34"/>
    </location>
</feature>
<sequence length="91" mass="9647">MLTKGKSDVDVTLIMKIFGICNTSGRFISAISFVTDKLDSLIIHICCLGVSGALTISYPLYASIDGAEFAFAVIAGIFIGGSNADYSGFRR</sequence>